<proteinExistence type="predicted"/>
<evidence type="ECO:0000313" key="2">
    <source>
        <dbReference type="Proteomes" id="UP000886595"/>
    </source>
</evidence>
<sequence>MSLIEEPYEEWSTGADFDMVDETDDLAVDQMVGLIEEGFKFRMEMFKGGLTGNDLSRMRLVKKPKEKEPRDKFDKENVVEMTDVESSDREAIVQLFASQISDKKLATVVVDNLMQSAIIKAVTDSIGIPKPSGVSFGEPSGVDIRKELPPIGINNPVQPNPNNNTPSELADSRINEVLVELNGLSDAHQATVQEKELLVPVNTSVDKLQSAVEGNNAVDQVLNDTISVDSTPSDPTSEELEMDEMQIPYYLLDMPSFSLGLSQEDAPVAATEKITPLSYVSHAKEPIEEAPELRKSKSSRIMPDGLQDYKCDLKVTENLPLIPDLEVRFKLMEETVLNGPVVILRNGYGVTPGEICDIAHRSSSLPSWVSHGHPD</sequence>
<gene>
    <name evidence="1" type="ORF">Bca52824_064970</name>
</gene>
<dbReference type="AlphaFoldDB" id="A0A8X7QKT7"/>
<name>A0A8X7QKT7_BRACI</name>
<reference evidence="1 2" key="1">
    <citation type="submission" date="2020-02" db="EMBL/GenBank/DDBJ databases">
        <authorList>
            <person name="Ma Q."/>
            <person name="Huang Y."/>
            <person name="Song X."/>
            <person name="Pei D."/>
        </authorList>
    </citation>
    <scope>NUCLEOTIDE SEQUENCE [LARGE SCALE GENOMIC DNA]</scope>
    <source>
        <strain evidence="1">Sxm20200214</strain>
        <tissue evidence="1">Leaf</tissue>
    </source>
</reference>
<protein>
    <submittedName>
        <fullName evidence="1">Uncharacterized protein</fullName>
    </submittedName>
</protein>
<dbReference type="OrthoDB" id="1116345at2759"/>
<comment type="caution">
    <text evidence="1">The sequence shown here is derived from an EMBL/GenBank/DDBJ whole genome shotgun (WGS) entry which is preliminary data.</text>
</comment>
<evidence type="ECO:0000313" key="1">
    <source>
        <dbReference type="EMBL" id="KAG2270415.1"/>
    </source>
</evidence>
<accession>A0A8X7QKT7</accession>
<dbReference type="EMBL" id="JAAMPC010000013">
    <property type="protein sequence ID" value="KAG2270415.1"/>
    <property type="molecule type" value="Genomic_DNA"/>
</dbReference>
<dbReference type="Proteomes" id="UP000886595">
    <property type="component" value="Unassembled WGS sequence"/>
</dbReference>
<keyword evidence="2" id="KW-1185">Reference proteome</keyword>
<organism evidence="1 2">
    <name type="scientific">Brassica carinata</name>
    <name type="common">Ethiopian mustard</name>
    <name type="synonym">Abyssinian cabbage</name>
    <dbReference type="NCBI Taxonomy" id="52824"/>
    <lineage>
        <taxon>Eukaryota</taxon>
        <taxon>Viridiplantae</taxon>
        <taxon>Streptophyta</taxon>
        <taxon>Embryophyta</taxon>
        <taxon>Tracheophyta</taxon>
        <taxon>Spermatophyta</taxon>
        <taxon>Magnoliopsida</taxon>
        <taxon>eudicotyledons</taxon>
        <taxon>Gunneridae</taxon>
        <taxon>Pentapetalae</taxon>
        <taxon>rosids</taxon>
        <taxon>malvids</taxon>
        <taxon>Brassicales</taxon>
        <taxon>Brassicaceae</taxon>
        <taxon>Brassiceae</taxon>
        <taxon>Brassica</taxon>
    </lineage>
</organism>